<proteinExistence type="predicted"/>
<evidence type="ECO:0000259" key="12">
    <source>
        <dbReference type="PROSITE" id="PS50109"/>
    </source>
</evidence>
<dbReference type="Gene3D" id="1.10.287.130">
    <property type="match status" value="1"/>
</dbReference>
<dbReference type="Pfam" id="PF02518">
    <property type="entry name" value="HATPase_c"/>
    <property type="match status" value="1"/>
</dbReference>
<keyword evidence="7 13" id="KW-0418">Kinase</keyword>
<evidence type="ECO:0000256" key="11">
    <source>
        <dbReference type="SAM" id="Phobius"/>
    </source>
</evidence>
<evidence type="ECO:0000256" key="1">
    <source>
        <dbReference type="ARBA" id="ARBA00000085"/>
    </source>
</evidence>
<dbReference type="SUPFAM" id="SSF47384">
    <property type="entry name" value="Homodimeric domain of signal transducing histidine kinase"/>
    <property type="match status" value="1"/>
</dbReference>
<dbReference type="InterPro" id="IPR003594">
    <property type="entry name" value="HATPase_dom"/>
</dbReference>
<comment type="subcellular location">
    <subcellularLocation>
        <location evidence="2">Membrane</location>
        <topology evidence="2">Multi-pass membrane protein</topology>
    </subcellularLocation>
</comment>
<dbReference type="RefSeq" id="WP_284282342.1">
    <property type="nucleotide sequence ID" value="NZ_BSOJ01000032.1"/>
</dbReference>
<feature type="transmembrane region" description="Helical" evidence="11">
    <location>
        <begin position="151"/>
        <end position="169"/>
    </location>
</feature>
<keyword evidence="4" id="KW-0597">Phosphoprotein</keyword>
<evidence type="ECO:0000256" key="5">
    <source>
        <dbReference type="ARBA" id="ARBA00022679"/>
    </source>
</evidence>
<dbReference type="InterPro" id="IPR003661">
    <property type="entry name" value="HisK_dim/P_dom"/>
</dbReference>
<evidence type="ECO:0000256" key="2">
    <source>
        <dbReference type="ARBA" id="ARBA00004141"/>
    </source>
</evidence>
<dbReference type="PANTHER" id="PTHR45436">
    <property type="entry name" value="SENSOR HISTIDINE KINASE YKOH"/>
    <property type="match status" value="1"/>
</dbReference>
<dbReference type="Pfam" id="PF00512">
    <property type="entry name" value="HisKA"/>
    <property type="match status" value="1"/>
</dbReference>
<dbReference type="SMART" id="SM00388">
    <property type="entry name" value="HisKA"/>
    <property type="match status" value="1"/>
</dbReference>
<dbReference type="SMART" id="SM00387">
    <property type="entry name" value="HATPase_c"/>
    <property type="match status" value="1"/>
</dbReference>
<keyword evidence="10 11" id="KW-0472">Membrane</keyword>
<dbReference type="InterPro" id="IPR036890">
    <property type="entry name" value="HATPase_C_sf"/>
</dbReference>
<evidence type="ECO:0000256" key="6">
    <source>
        <dbReference type="ARBA" id="ARBA00022692"/>
    </source>
</evidence>
<evidence type="ECO:0000256" key="7">
    <source>
        <dbReference type="ARBA" id="ARBA00022777"/>
    </source>
</evidence>
<dbReference type="CDD" id="cd00082">
    <property type="entry name" value="HisKA"/>
    <property type="match status" value="1"/>
</dbReference>
<name>A0ABQ5YWC4_9BURK</name>
<dbReference type="SUPFAM" id="SSF55874">
    <property type="entry name" value="ATPase domain of HSP90 chaperone/DNA topoisomerase II/histidine kinase"/>
    <property type="match status" value="1"/>
</dbReference>
<dbReference type="InterPro" id="IPR036097">
    <property type="entry name" value="HisK_dim/P_sf"/>
</dbReference>
<dbReference type="InterPro" id="IPR005467">
    <property type="entry name" value="His_kinase_dom"/>
</dbReference>
<gene>
    <name evidence="13" type="ORF">GCM10007875_26120</name>
</gene>
<evidence type="ECO:0000313" key="13">
    <source>
        <dbReference type="EMBL" id="GLR27521.1"/>
    </source>
</evidence>
<comment type="caution">
    <text evidence="13">The sequence shown here is derived from an EMBL/GenBank/DDBJ whole genome shotgun (WGS) entry which is preliminary data.</text>
</comment>
<evidence type="ECO:0000256" key="8">
    <source>
        <dbReference type="ARBA" id="ARBA00022989"/>
    </source>
</evidence>
<dbReference type="InterPro" id="IPR050428">
    <property type="entry name" value="TCS_sensor_his_kinase"/>
</dbReference>
<dbReference type="PROSITE" id="PS50109">
    <property type="entry name" value="HIS_KIN"/>
    <property type="match status" value="1"/>
</dbReference>
<keyword evidence="8 11" id="KW-1133">Transmembrane helix</keyword>
<keyword evidence="14" id="KW-1185">Reference proteome</keyword>
<dbReference type="EC" id="2.7.13.3" evidence="3"/>
<evidence type="ECO:0000313" key="14">
    <source>
        <dbReference type="Proteomes" id="UP001156664"/>
    </source>
</evidence>
<dbReference type="InterPro" id="IPR004358">
    <property type="entry name" value="Sig_transdc_His_kin-like_C"/>
</dbReference>
<organism evidence="13 14">
    <name type="scientific">Limnobacter litoralis</name>
    <dbReference type="NCBI Taxonomy" id="481366"/>
    <lineage>
        <taxon>Bacteria</taxon>
        <taxon>Pseudomonadati</taxon>
        <taxon>Pseudomonadota</taxon>
        <taxon>Betaproteobacteria</taxon>
        <taxon>Burkholderiales</taxon>
        <taxon>Burkholderiaceae</taxon>
        <taxon>Limnobacter</taxon>
    </lineage>
</organism>
<keyword evidence="6 11" id="KW-0812">Transmembrane</keyword>
<evidence type="ECO:0000256" key="10">
    <source>
        <dbReference type="ARBA" id="ARBA00023136"/>
    </source>
</evidence>
<protein>
    <recommendedName>
        <fullName evidence="3">histidine kinase</fullName>
        <ecNumber evidence="3">2.7.13.3</ecNumber>
    </recommendedName>
</protein>
<dbReference type="PRINTS" id="PR00344">
    <property type="entry name" value="BCTRLSENSOR"/>
</dbReference>
<feature type="transmembrane region" description="Helical" evidence="11">
    <location>
        <begin position="9"/>
        <end position="31"/>
    </location>
</feature>
<dbReference type="GO" id="GO:0016301">
    <property type="term" value="F:kinase activity"/>
    <property type="evidence" value="ECO:0007669"/>
    <property type="project" value="UniProtKB-KW"/>
</dbReference>
<evidence type="ECO:0000256" key="9">
    <source>
        <dbReference type="ARBA" id="ARBA00023012"/>
    </source>
</evidence>
<dbReference type="EMBL" id="BSOJ01000032">
    <property type="protein sequence ID" value="GLR27521.1"/>
    <property type="molecule type" value="Genomic_DNA"/>
</dbReference>
<feature type="domain" description="Histidine kinase" evidence="12">
    <location>
        <begin position="230"/>
        <end position="449"/>
    </location>
</feature>
<reference evidence="14" key="1">
    <citation type="journal article" date="2019" name="Int. J. Syst. Evol. Microbiol.">
        <title>The Global Catalogue of Microorganisms (GCM) 10K type strain sequencing project: providing services to taxonomists for standard genome sequencing and annotation.</title>
        <authorList>
            <consortium name="The Broad Institute Genomics Platform"/>
            <consortium name="The Broad Institute Genome Sequencing Center for Infectious Disease"/>
            <person name="Wu L."/>
            <person name="Ma J."/>
        </authorList>
    </citation>
    <scope>NUCLEOTIDE SEQUENCE [LARGE SCALE GENOMIC DNA]</scope>
    <source>
        <strain evidence="14">NBRC 105857</strain>
    </source>
</reference>
<dbReference type="Proteomes" id="UP001156664">
    <property type="component" value="Unassembled WGS sequence"/>
</dbReference>
<dbReference type="Gene3D" id="3.30.565.10">
    <property type="entry name" value="Histidine kinase-like ATPase, C-terminal domain"/>
    <property type="match status" value="1"/>
</dbReference>
<keyword evidence="9" id="KW-0902">Two-component regulatory system</keyword>
<evidence type="ECO:0000256" key="4">
    <source>
        <dbReference type="ARBA" id="ARBA00022553"/>
    </source>
</evidence>
<sequence length="455" mass="49985">MTHSIQRRLMLGISLAILVVGLVGGLVSFWATYQEAYEFQDAQLVQIASMFDAGHLPLPIKGDFRIKRKRSEDPQIFVQYLEDLDHDGVVDHQADQIGFQVNLPDGLSDQVVSNQEFRTYVKTLAPGERIAIAQSAGVRDDVAWDNALRTVLPFLVLIPVLLFVVADLIRKSFLPVSRLSREVEGRGDQELHAMPLAGVPSELTAFVRAINSLLKRVGQSLEVQRRFVADSAHELRSPLTAIALQAERLGQADLSVEAKGRLMTLKNGINRSRQLLEQLLSLAREQSNTQERTTVATSAVMPVFRRVLGDLMPLAEAKGIDLGINLPENSRLDATVRASELDLTTILKNLVDNAIRYTPQGGRIDLGLQLEDGFAVLTVEDSGSGIEPDLRHRVFDPFYRVLGSDQTGSGLGLSIVKTVVDRLGGQIELEDAMAYPTGLCARVRLHTLGRGSSSL</sequence>
<keyword evidence="5" id="KW-0808">Transferase</keyword>
<dbReference type="PANTHER" id="PTHR45436:SF15">
    <property type="entry name" value="SENSOR HISTIDINE KINASE CUSS"/>
    <property type="match status" value="1"/>
</dbReference>
<comment type="catalytic activity">
    <reaction evidence="1">
        <text>ATP + protein L-histidine = ADP + protein N-phospho-L-histidine.</text>
        <dbReference type="EC" id="2.7.13.3"/>
    </reaction>
</comment>
<evidence type="ECO:0000256" key="3">
    <source>
        <dbReference type="ARBA" id="ARBA00012438"/>
    </source>
</evidence>
<accession>A0ABQ5YWC4</accession>